<comment type="caution">
    <text evidence="3">The sequence shown here is derived from an EMBL/GenBank/DDBJ whole genome shotgun (WGS) entry which is preliminary data.</text>
</comment>
<proteinExistence type="predicted"/>
<protein>
    <recommendedName>
        <fullName evidence="5">DNAse1 protein</fullName>
    </recommendedName>
</protein>
<dbReference type="Proteomes" id="UP001642502">
    <property type="component" value="Unassembled WGS sequence"/>
</dbReference>
<feature type="chain" id="PRO_5047437706" description="DNAse1 protein" evidence="2">
    <location>
        <begin position="20"/>
        <end position="187"/>
    </location>
</feature>
<evidence type="ECO:0000313" key="3">
    <source>
        <dbReference type="EMBL" id="CAK7263230.1"/>
    </source>
</evidence>
<keyword evidence="4" id="KW-1185">Reference proteome</keyword>
<organism evidence="3 4">
    <name type="scientific">Sporothrix epigloea</name>
    <dbReference type="NCBI Taxonomy" id="1892477"/>
    <lineage>
        <taxon>Eukaryota</taxon>
        <taxon>Fungi</taxon>
        <taxon>Dikarya</taxon>
        <taxon>Ascomycota</taxon>
        <taxon>Pezizomycotina</taxon>
        <taxon>Sordariomycetes</taxon>
        <taxon>Sordariomycetidae</taxon>
        <taxon>Ophiostomatales</taxon>
        <taxon>Ophiostomataceae</taxon>
        <taxon>Sporothrix</taxon>
    </lineage>
</organism>
<sequence length="187" mass="19848">MFSLRNAAAALAFAASVHAQNIITFIGTDPIDRTVYFTPSAGMTAPQPVTVPGFGRIDVEFVTGFIGNAYAVAEGAASAPGMLAEVNFQGWGGMTYFDVSAIVNPNDTDNVRLMYPADAPSTPISGCDPFPCNNAYYLPDDVQTKTTEQTKLIVTLGSGKGKSPAKRDINSSNNGRNVPRNLVETNY</sequence>
<accession>A0ABP0D7M7</accession>
<keyword evidence="2" id="KW-0732">Signal</keyword>
<feature type="signal peptide" evidence="2">
    <location>
        <begin position="1"/>
        <end position="19"/>
    </location>
</feature>
<evidence type="ECO:0000256" key="2">
    <source>
        <dbReference type="SAM" id="SignalP"/>
    </source>
</evidence>
<gene>
    <name evidence="3" type="ORF">SEPCBS119000_000391</name>
</gene>
<evidence type="ECO:0000256" key="1">
    <source>
        <dbReference type="SAM" id="MobiDB-lite"/>
    </source>
</evidence>
<feature type="region of interest" description="Disordered" evidence="1">
    <location>
        <begin position="157"/>
        <end position="187"/>
    </location>
</feature>
<evidence type="ECO:0000313" key="4">
    <source>
        <dbReference type="Proteomes" id="UP001642502"/>
    </source>
</evidence>
<evidence type="ECO:0008006" key="5">
    <source>
        <dbReference type="Google" id="ProtNLM"/>
    </source>
</evidence>
<dbReference type="EMBL" id="CAWUON010000002">
    <property type="protein sequence ID" value="CAK7263230.1"/>
    <property type="molecule type" value="Genomic_DNA"/>
</dbReference>
<name>A0ABP0D7M7_9PEZI</name>
<reference evidence="3 4" key="1">
    <citation type="submission" date="2024-01" db="EMBL/GenBank/DDBJ databases">
        <authorList>
            <person name="Allen C."/>
            <person name="Tagirdzhanova G."/>
        </authorList>
    </citation>
    <scope>NUCLEOTIDE SEQUENCE [LARGE SCALE GENOMIC DNA]</scope>
    <source>
        <strain evidence="3 4">CBS 119000</strain>
    </source>
</reference>